<gene>
    <name evidence="1" type="ORF">GOP47_0019120</name>
</gene>
<keyword evidence="2" id="KW-1185">Reference proteome</keyword>
<proteinExistence type="predicted"/>
<dbReference type="EMBL" id="JABFUD020000018">
    <property type="protein sequence ID" value="KAI5066496.1"/>
    <property type="molecule type" value="Genomic_DNA"/>
</dbReference>
<accession>A0A9D4UFU4</accession>
<evidence type="ECO:0000313" key="1">
    <source>
        <dbReference type="EMBL" id="KAI5066496.1"/>
    </source>
</evidence>
<comment type="caution">
    <text evidence="1">The sequence shown here is derived from an EMBL/GenBank/DDBJ whole genome shotgun (WGS) entry which is preliminary data.</text>
</comment>
<dbReference type="Proteomes" id="UP000886520">
    <property type="component" value="Chromosome 18"/>
</dbReference>
<name>A0A9D4UFU4_ADICA</name>
<sequence>MFERGSLQVSQLVRRVCQASRLALTQMQCLLLADTCIAALPSQSRIPSLEGQQRRTSIPFQSSNQLHLEFNTCFLLSASASQIRSSHEQVGQSLHNRAMGIFEMLLSLIRTGYCLGLLPSLSFSFQGSSVSRKR</sequence>
<evidence type="ECO:0000313" key="2">
    <source>
        <dbReference type="Proteomes" id="UP000886520"/>
    </source>
</evidence>
<organism evidence="1 2">
    <name type="scientific">Adiantum capillus-veneris</name>
    <name type="common">Maidenhair fern</name>
    <dbReference type="NCBI Taxonomy" id="13818"/>
    <lineage>
        <taxon>Eukaryota</taxon>
        <taxon>Viridiplantae</taxon>
        <taxon>Streptophyta</taxon>
        <taxon>Embryophyta</taxon>
        <taxon>Tracheophyta</taxon>
        <taxon>Polypodiopsida</taxon>
        <taxon>Polypodiidae</taxon>
        <taxon>Polypodiales</taxon>
        <taxon>Pteridineae</taxon>
        <taxon>Pteridaceae</taxon>
        <taxon>Vittarioideae</taxon>
        <taxon>Adiantum</taxon>
    </lineage>
</organism>
<dbReference type="AlphaFoldDB" id="A0A9D4UFU4"/>
<protein>
    <submittedName>
        <fullName evidence="1">Uncharacterized protein</fullName>
    </submittedName>
</protein>
<reference evidence="1" key="1">
    <citation type="submission" date="2021-01" db="EMBL/GenBank/DDBJ databases">
        <title>Adiantum capillus-veneris genome.</title>
        <authorList>
            <person name="Fang Y."/>
            <person name="Liao Q."/>
        </authorList>
    </citation>
    <scope>NUCLEOTIDE SEQUENCE</scope>
    <source>
        <strain evidence="1">H3</strain>
        <tissue evidence="1">Leaf</tissue>
    </source>
</reference>